<evidence type="ECO:0000313" key="3">
    <source>
        <dbReference type="Proteomes" id="UP000064967"/>
    </source>
</evidence>
<evidence type="ECO:0000313" key="2">
    <source>
        <dbReference type="EMBL" id="AKV03538.1"/>
    </source>
</evidence>
<gene>
    <name evidence="2" type="ORF">AKJ09_10201</name>
</gene>
<sequence length="660" mass="64439">MRQPSLVGTRPWIAAIVAIVAHAAIALLALVMLMPGCGRSSLEPEVLSDGGTTAKPPVACGPQNCPTGCCDATGTCRVGSDLRACGSTGGKCSDCVAQGLDFCSDRKTCGRTVAQCNASTCPNGCCSVDAAGRQQCLQGIEATSCGRGGARCEDCVSEGRSCDASTRACTVGKCDASNCDGCCVGDKCLPGLDNASCGTKGEACSSCKAGQLCDKSATGGGGGVCRGTTSCGPANCGGCCLPDGTCVAGTDSTACGKQGAACALCAAGQTCAPNGDPNERTCQTPPACSPANCAGCCQGNNCVIATTPAACGKGGLSCSACKVNEICNGGVCEPAAGCNAANCAGCCIGDICASGNQNTACGAGGDLCTNCTGQGGKVCQGGTCQQPACGPGNCAGCCAGNTCVVGTQDNACGPANGAQCSNCTLNNQMCDNRQCIDKCGPGNCAGCCLGNACAPGFARNACGSGGAACSNCNAAGSVCDVDARTCSAANSCPKTYNSCPKALTTPVTPSVQKVCSTLDLDAIQSACGSADSASCVAAFKVLAMTSGACAACLSPFDVPFSKLEGLYRCAAPFVNADCNHSTACAVDCVDTSCDGCPAVNEDTCRGNVSGNGGQCSTYVLPTTCIAGALGNNQLCSPLTYGGSFADWIRAIGAHFCGNGP</sequence>
<evidence type="ECO:0000256" key="1">
    <source>
        <dbReference type="SAM" id="Phobius"/>
    </source>
</evidence>
<dbReference type="KEGG" id="llu:AKJ09_10201"/>
<keyword evidence="1" id="KW-1133">Transmembrane helix</keyword>
<name>A0A0K1QCT2_9BACT</name>
<proteinExistence type="predicted"/>
<protein>
    <submittedName>
        <fullName evidence="2">Uncharacterized protein</fullName>
    </submittedName>
</protein>
<accession>A0A0K1QCT2</accession>
<dbReference type="OrthoDB" id="5524340at2"/>
<keyword evidence="3" id="KW-1185">Reference proteome</keyword>
<feature type="transmembrane region" description="Helical" evidence="1">
    <location>
        <begin position="12"/>
        <end position="34"/>
    </location>
</feature>
<reference evidence="2 3" key="1">
    <citation type="submission" date="2015-08" db="EMBL/GenBank/DDBJ databases">
        <authorList>
            <person name="Babu N.S."/>
            <person name="Beckwith C.J."/>
            <person name="Beseler K.G."/>
            <person name="Brison A."/>
            <person name="Carone J.V."/>
            <person name="Caskin T.P."/>
            <person name="Diamond M."/>
            <person name="Durham M.E."/>
            <person name="Foxe J.M."/>
            <person name="Go M."/>
            <person name="Henderson B.A."/>
            <person name="Jones I.B."/>
            <person name="McGettigan J.A."/>
            <person name="Micheletti S.J."/>
            <person name="Nasrallah M.E."/>
            <person name="Ortiz D."/>
            <person name="Piller C.R."/>
            <person name="Privatt S.R."/>
            <person name="Schneider S.L."/>
            <person name="Sharp S."/>
            <person name="Smith T.C."/>
            <person name="Stanton J.D."/>
            <person name="Ullery H.E."/>
            <person name="Wilson R.J."/>
            <person name="Serrano M.G."/>
            <person name="Buck G."/>
            <person name="Lee V."/>
            <person name="Wang Y."/>
            <person name="Carvalho R."/>
            <person name="Voegtly L."/>
            <person name="Shi R."/>
            <person name="Duckworth R."/>
            <person name="Johnson A."/>
            <person name="Loviza R."/>
            <person name="Walstead R."/>
            <person name="Shah Z."/>
            <person name="Kiflezghi M."/>
            <person name="Wade K."/>
            <person name="Ball S.L."/>
            <person name="Bradley K.W."/>
            <person name="Asai D.J."/>
            <person name="Bowman C.A."/>
            <person name="Russell D.A."/>
            <person name="Pope W.H."/>
            <person name="Jacobs-Sera D."/>
            <person name="Hendrix R.W."/>
            <person name="Hatfull G.F."/>
        </authorList>
    </citation>
    <scope>NUCLEOTIDE SEQUENCE [LARGE SCALE GENOMIC DNA]</scope>
    <source>
        <strain evidence="2 3">DSM 27648</strain>
    </source>
</reference>
<keyword evidence="1" id="KW-0472">Membrane</keyword>
<organism evidence="2 3">
    <name type="scientific">Labilithrix luteola</name>
    <dbReference type="NCBI Taxonomy" id="1391654"/>
    <lineage>
        <taxon>Bacteria</taxon>
        <taxon>Pseudomonadati</taxon>
        <taxon>Myxococcota</taxon>
        <taxon>Polyangia</taxon>
        <taxon>Polyangiales</taxon>
        <taxon>Labilitrichaceae</taxon>
        <taxon>Labilithrix</taxon>
    </lineage>
</organism>
<dbReference type="Proteomes" id="UP000064967">
    <property type="component" value="Chromosome"/>
</dbReference>
<dbReference type="STRING" id="1391654.AKJ09_10201"/>
<keyword evidence="1" id="KW-0812">Transmembrane</keyword>
<dbReference type="AlphaFoldDB" id="A0A0K1QCT2"/>
<dbReference type="EMBL" id="CP012333">
    <property type="protein sequence ID" value="AKV03538.1"/>
    <property type="molecule type" value="Genomic_DNA"/>
</dbReference>
<dbReference type="RefSeq" id="WP_146654292.1">
    <property type="nucleotide sequence ID" value="NZ_CP012333.1"/>
</dbReference>